<evidence type="ECO:0000313" key="2">
    <source>
        <dbReference type="WBParaSite" id="PS1159_v2.g20717.t1"/>
    </source>
</evidence>
<name>A0AC35FTQ0_9BILA</name>
<accession>A0AC35FTQ0</accession>
<organism evidence="1 2">
    <name type="scientific">Panagrolaimus sp. PS1159</name>
    <dbReference type="NCBI Taxonomy" id="55785"/>
    <lineage>
        <taxon>Eukaryota</taxon>
        <taxon>Metazoa</taxon>
        <taxon>Ecdysozoa</taxon>
        <taxon>Nematoda</taxon>
        <taxon>Chromadorea</taxon>
        <taxon>Rhabditida</taxon>
        <taxon>Tylenchina</taxon>
        <taxon>Panagrolaimomorpha</taxon>
        <taxon>Panagrolaimoidea</taxon>
        <taxon>Panagrolaimidae</taxon>
        <taxon>Panagrolaimus</taxon>
    </lineage>
</organism>
<protein>
    <submittedName>
        <fullName evidence="2">Aminopeptidase</fullName>
    </submittedName>
</protein>
<dbReference type="Proteomes" id="UP000887580">
    <property type="component" value="Unplaced"/>
</dbReference>
<evidence type="ECO:0000313" key="1">
    <source>
        <dbReference type="Proteomes" id="UP000887580"/>
    </source>
</evidence>
<proteinExistence type="predicted"/>
<sequence length="721" mass="82321">MLKLIFIYITVAVIQYSSASVVVSPPPETELPTLIPLRYDLQIQLPTASPDDELIPAFFGTVKIDFQLSRPIFAKYQFFPSVTSFHQHQLLFRPNQRPTGAEIRLNALRLSNFENVTLEGNGHSFDITSITIEKDEVVFHVPEPALSQGRYSLSIGRYSGIITYTKGVFYRDAGEHPFLGTDLFPDFAKSLFPCFDNPAAKAVIQLNIIHPKNTIALSSMHSISPSTELSDSWQLTQFAEASSLSTFMLSLAILPPEFIRGYAGSRFPIYIWINKLQNSPTISADFANLTGRIYDEIEQILGAEMLQLKEINLIGVNEFNGSQSFGTIFIGMEDWKKADEMHRVSIIAKSLIRQWIGGVITIASRSEICFQEDLVQYLANKIVYRLFASDRSKIESYRLSEYVKVQMAETFFAPGESLMLSNDASIPQILSHCGLKGVVQLESLESILGESIFLSKISSLINQHKFRTYRIESLLEHLRMHLIDGSINLSQVYEFWRKNGGIPNLYVEKFDEKIRLTQINRNRQSQIGNYLWAPMPLWPLRISIRNLSLPVNFMVSQGLEMAPIDKKMIALNNFDFENLYRVNYDQNTWERIHQSMVESPKFFTQRSRAQLINDFCYFYSLGEIGDNADKIRRNFLELIRNEAESFDLCEFYAFWCIAGNKRKISLKKDSKKRIMQFMPKVYSSLSNRDNFACFEPPLLGNDTASNTANALCQTVFGSECL</sequence>
<reference evidence="2" key="1">
    <citation type="submission" date="2022-11" db="UniProtKB">
        <authorList>
            <consortium name="WormBaseParasite"/>
        </authorList>
    </citation>
    <scope>IDENTIFICATION</scope>
</reference>
<dbReference type="WBParaSite" id="PS1159_v2.g20717.t1">
    <property type="protein sequence ID" value="PS1159_v2.g20717.t1"/>
    <property type="gene ID" value="PS1159_v2.g20717"/>
</dbReference>